<evidence type="ECO:0000256" key="8">
    <source>
        <dbReference type="HAMAP-Rule" id="MF_01416"/>
    </source>
</evidence>
<comment type="function">
    <text evidence="8">F(1)F(0) ATP synthase produces ATP from ADP in the presence of a proton or sodium gradient. F-type ATPases consist of two structural domains, F(1) containing the extramembraneous catalytic core and F(0) containing the membrane proton channel, linked together by a central stalk and a peripheral stalk. During catalysis, ATP synthesis in the catalytic domain of F(1) is coupled via a rotary mechanism of the central stalk subunits to proton translocation.</text>
</comment>
<dbReference type="PRINTS" id="PR00125">
    <property type="entry name" value="ATPASEDELTA"/>
</dbReference>
<keyword evidence="7 8" id="KW-0066">ATP synthesis</keyword>
<dbReference type="NCBIfam" id="NF004402">
    <property type="entry name" value="PRK05758.2-2"/>
    <property type="match status" value="1"/>
</dbReference>
<keyword evidence="8" id="KW-1003">Cell membrane</keyword>
<evidence type="ECO:0000313" key="10">
    <source>
        <dbReference type="Proteomes" id="UP000055136"/>
    </source>
</evidence>
<dbReference type="Proteomes" id="UP000055136">
    <property type="component" value="Chromosome"/>
</dbReference>
<dbReference type="GO" id="GO:0005886">
    <property type="term" value="C:plasma membrane"/>
    <property type="evidence" value="ECO:0007669"/>
    <property type="project" value="UniProtKB-SubCell"/>
</dbReference>
<name>A0A0S2TGG8_9GAMM</name>
<dbReference type="InterPro" id="IPR026015">
    <property type="entry name" value="ATP_synth_OSCP/delta_N_sf"/>
</dbReference>
<dbReference type="HAMAP" id="MF_01416">
    <property type="entry name" value="ATP_synth_delta_bact"/>
    <property type="match status" value="1"/>
</dbReference>
<dbReference type="SUPFAM" id="SSF47928">
    <property type="entry name" value="N-terminal domain of the delta subunit of the F1F0-ATP synthase"/>
    <property type="match status" value="1"/>
</dbReference>
<dbReference type="Gene3D" id="1.10.520.20">
    <property type="entry name" value="N-terminal domain of the delta subunit of the F1F0-ATP synthase"/>
    <property type="match status" value="1"/>
</dbReference>
<dbReference type="KEGG" id="tee:Tel_14570"/>
<comment type="function">
    <text evidence="8">This protein is part of the stalk that links CF(0) to CF(1). It either transmits conformational changes from CF(0) to CF(1) or is implicated in proton conduction.</text>
</comment>
<accession>A0A0S2TGG8</accession>
<gene>
    <name evidence="8" type="primary">atpH</name>
    <name evidence="9" type="ORF">Tel_14570</name>
</gene>
<protein>
    <recommendedName>
        <fullName evidence="8">ATP synthase subunit delta</fullName>
    </recommendedName>
    <alternativeName>
        <fullName evidence="8">ATP synthase F(1) sector subunit delta</fullName>
    </alternativeName>
    <alternativeName>
        <fullName evidence="8">F-type ATPase subunit delta</fullName>
        <shortName evidence="8">F-ATPase subunit delta</shortName>
    </alternativeName>
</protein>
<dbReference type="AlphaFoldDB" id="A0A0S2TGG8"/>
<dbReference type="EMBL" id="CP013099">
    <property type="protein sequence ID" value="ALP54268.1"/>
    <property type="molecule type" value="Genomic_DNA"/>
</dbReference>
<evidence type="ECO:0000256" key="3">
    <source>
        <dbReference type="ARBA" id="ARBA00022781"/>
    </source>
</evidence>
<comment type="subcellular location">
    <subcellularLocation>
        <location evidence="8">Cell membrane</location>
        <topology evidence="8">Peripheral membrane protein</topology>
    </subcellularLocation>
    <subcellularLocation>
        <location evidence="1">Membrane</location>
    </subcellularLocation>
</comment>
<keyword evidence="5 8" id="KW-0472">Membrane</keyword>
<organism evidence="9 10">
    <name type="scientific">Candidatus Tenderia electrophaga</name>
    <dbReference type="NCBI Taxonomy" id="1748243"/>
    <lineage>
        <taxon>Bacteria</taxon>
        <taxon>Pseudomonadati</taxon>
        <taxon>Pseudomonadota</taxon>
        <taxon>Gammaproteobacteria</taxon>
        <taxon>Candidatus Tenderiales</taxon>
        <taxon>Candidatus Tenderiaceae</taxon>
        <taxon>Candidatus Tenderia</taxon>
    </lineage>
</organism>
<evidence type="ECO:0000256" key="1">
    <source>
        <dbReference type="ARBA" id="ARBA00004370"/>
    </source>
</evidence>
<keyword evidence="6 8" id="KW-0139">CF(1)</keyword>
<keyword evidence="2 8" id="KW-0813">Transport</keyword>
<comment type="similarity">
    <text evidence="8">Belongs to the ATPase delta chain family.</text>
</comment>
<keyword evidence="4 8" id="KW-0406">Ion transport</keyword>
<dbReference type="STRING" id="1748243.Tel_14570"/>
<evidence type="ECO:0000256" key="7">
    <source>
        <dbReference type="ARBA" id="ARBA00023310"/>
    </source>
</evidence>
<dbReference type="PANTHER" id="PTHR11910">
    <property type="entry name" value="ATP SYNTHASE DELTA CHAIN"/>
    <property type="match status" value="1"/>
</dbReference>
<dbReference type="GO" id="GO:0045259">
    <property type="term" value="C:proton-transporting ATP synthase complex"/>
    <property type="evidence" value="ECO:0007669"/>
    <property type="project" value="UniProtKB-KW"/>
</dbReference>
<evidence type="ECO:0000256" key="2">
    <source>
        <dbReference type="ARBA" id="ARBA00022448"/>
    </source>
</evidence>
<evidence type="ECO:0000313" key="9">
    <source>
        <dbReference type="EMBL" id="ALP54268.1"/>
    </source>
</evidence>
<dbReference type="NCBIfam" id="TIGR01145">
    <property type="entry name" value="ATP_synt_delta"/>
    <property type="match status" value="1"/>
</dbReference>
<dbReference type="Pfam" id="PF00213">
    <property type="entry name" value="OSCP"/>
    <property type="match status" value="1"/>
</dbReference>
<evidence type="ECO:0000256" key="6">
    <source>
        <dbReference type="ARBA" id="ARBA00023196"/>
    </source>
</evidence>
<keyword evidence="3 8" id="KW-0375">Hydrogen ion transport</keyword>
<evidence type="ECO:0000256" key="5">
    <source>
        <dbReference type="ARBA" id="ARBA00023136"/>
    </source>
</evidence>
<dbReference type="InterPro" id="IPR000711">
    <property type="entry name" value="ATPase_OSCP/dsu"/>
</dbReference>
<dbReference type="PROSITE" id="PS00389">
    <property type="entry name" value="ATPASE_DELTA"/>
    <property type="match status" value="1"/>
</dbReference>
<evidence type="ECO:0000256" key="4">
    <source>
        <dbReference type="ARBA" id="ARBA00023065"/>
    </source>
</evidence>
<dbReference type="InterPro" id="IPR020781">
    <property type="entry name" value="ATPase_OSCP/d_CS"/>
</dbReference>
<reference evidence="9" key="1">
    <citation type="submission" date="2015-10" db="EMBL/GenBank/DDBJ databases">
        <title>Description of Candidatus Tenderia electrophaga gen. nov, sp. nov., an Uncultivated Electroautotroph from a Biocathode Enrichment.</title>
        <authorList>
            <person name="Eddie B.J."/>
            <person name="Malanoski A.P."/>
            <person name="Wang Z."/>
            <person name="Hall R.J."/>
            <person name="Oh S.D."/>
            <person name="Heiner C."/>
            <person name="Lin B."/>
            <person name="Strycharz-Glaven S.M."/>
        </authorList>
    </citation>
    <scope>NUCLEOTIDE SEQUENCE [LARGE SCALE GENOMIC DNA]</scope>
    <source>
        <strain evidence="9">NRL1</strain>
    </source>
</reference>
<sequence>MAEKTTIARPYAQAMFESAKEKGNMDQVAEALQIAAAAVSDPALAAMIGNPDVADDKIIALLIDLCGDRASTEVGNFFKLLAEYDRLAVLPEISALFERYRAEEERTIEAEVISASELNDAQKTDIASGLKKRLGRDVTLACRVDESLIGGAIIRAGDLVIDGSITSQLTKLGHALSR</sequence>
<keyword evidence="10" id="KW-1185">Reference proteome</keyword>
<proteinExistence type="inferred from homology"/>
<dbReference type="GO" id="GO:0046933">
    <property type="term" value="F:proton-transporting ATP synthase activity, rotational mechanism"/>
    <property type="evidence" value="ECO:0007669"/>
    <property type="project" value="UniProtKB-UniRule"/>
</dbReference>